<dbReference type="AlphaFoldDB" id="A0A974XZY7"/>
<dbReference type="PROSITE" id="PS51257">
    <property type="entry name" value="PROKAR_LIPOPROTEIN"/>
    <property type="match status" value="1"/>
</dbReference>
<dbReference type="EMBL" id="CP071518">
    <property type="protein sequence ID" value="QSX78876.1"/>
    <property type="molecule type" value="Genomic_DNA"/>
</dbReference>
<dbReference type="InterPro" id="IPR006626">
    <property type="entry name" value="PbH1"/>
</dbReference>
<dbReference type="RefSeq" id="WP_200615318.1">
    <property type="nucleotide sequence ID" value="NZ_CP071518.1"/>
</dbReference>
<feature type="signal peptide" evidence="1">
    <location>
        <begin position="1"/>
        <end position="25"/>
    </location>
</feature>
<dbReference type="InterPro" id="IPR039448">
    <property type="entry name" value="Beta_helix"/>
</dbReference>
<dbReference type="SMART" id="SM00710">
    <property type="entry name" value="PbH1"/>
    <property type="match status" value="4"/>
</dbReference>
<keyword evidence="1" id="KW-0732">Signal</keyword>
<evidence type="ECO:0000313" key="3">
    <source>
        <dbReference type="EMBL" id="QSX78876.1"/>
    </source>
</evidence>
<dbReference type="InterPro" id="IPR012334">
    <property type="entry name" value="Pectin_lyas_fold"/>
</dbReference>
<evidence type="ECO:0000256" key="1">
    <source>
        <dbReference type="SAM" id="SignalP"/>
    </source>
</evidence>
<gene>
    <name evidence="3" type="ORF">I8J32_002835</name>
</gene>
<dbReference type="Gene3D" id="2.160.20.10">
    <property type="entry name" value="Single-stranded right-handed beta-helix, Pectin lyase-like"/>
    <property type="match status" value="1"/>
</dbReference>
<dbReference type="KEGG" id="lsf:I8J32_002835"/>
<dbReference type="Proteomes" id="UP000639274">
    <property type="component" value="Chromosome"/>
</dbReference>
<evidence type="ECO:0000259" key="2">
    <source>
        <dbReference type="Pfam" id="PF13229"/>
    </source>
</evidence>
<feature type="chain" id="PRO_5037056940" evidence="1">
    <location>
        <begin position="26"/>
        <end position="284"/>
    </location>
</feature>
<keyword evidence="4" id="KW-1185">Reference proteome</keyword>
<feature type="domain" description="Right handed beta helix" evidence="2">
    <location>
        <begin position="70"/>
        <end position="165"/>
    </location>
</feature>
<dbReference type="SUPFAM" id="SSF51126">
    <property type="entry name" value="Pectin lyase-like"/>
    <property type="match status" value="1"/>
</dbReference>
<accession>A0A974XZY7</accession>
<dbReference type="Pfam" id="PF13229">
    <property type="entry name" value="Beta_helix"/>
    <property type="match status" value="1"/>
</dbReference>
<dbReference type="InterPro" id="IPR011050">
    <property type="entry name" value="Pectin_lyase_fold/virulence"/>
</dbReference>
<sequence>MIRPSHVAATIALAALACTALPTRAADSYDSCEGRFIQSLPVTITSQGVWCLRHDLSTAIGAGAAVTIATNNVTLNCNGYKLGGLAAGDTSQATGVYASNRQNVTVRGCNLRGFNHGIWIDGGGGHVVADNRLDNALLVGIRVSGEHNRVIDNAVFDTGGATERTEAYGIIASADVIGNTVAGVFATAANTYLHGMLVNGDGHQVRGNVIRGLAPAGFGAAHGIVATGSGMTIEGNRVSSATLIGGNGIAGHGAADTFCLDNTVARFAGGITQCRPSSTNDSFL</sequence>
<proteinExistence type="predicted"/>
<evidence type="ECO:0000313" key="4">
    <source>
        <dbReference type="Proteomes" id="UP000639274"/>
    </source>
</evidence>
<reference evidence="3 4" key="1">
    <citation type="submission" date="2021-03" db="EMBL/GenBank/DDBJ databases">
        <title>Lysobacter sp. nov. isolated from soil of gangwondo yeongwol, south Korea.</title>
        <authorList>
            <person name="Kim K.R."/>
            <person name="Kim K.H."/>
            <person name="Jeon C.O."/>
        </authorList>
    </citation>
    <scope>NUCLEOTIDE SEQUENCE [LARGE SCALE GENOMIC DNA]</scope>
    <source>
        <strain evidence="3 4">R19</strain>
    </source>
</reference>
<protein>
    <submittedName>
        <fullName evidence="3">Right-handed parallel beta-helix repeat-containing protein</fullName>
    </submittedName>
</protein>
<name>A0A974XZY7_9GAMM</name>
<organism evidence="3 4">
    <name type="scientific">Agrilutibacter solisilvae</name>
    <dbReference type="NCBI Taxonomy" id="2763317"/>
    <lineage>
        <taxon>Bacteria</taxon>
        <taxon>Pseudomonadati</taxon>
        <taxon>Pseudomonadota</taxon>
        <taxon>Gammaproteobacteria</taxon>
        <taxon>Lysobacterales</taxon>
        <taxon>Lysobacteraceae</taxon>
        <taxon>Agrilutibacter</taxon>
    </lineage>
</organism>